<dbReference type="InterPro" id="IPR001647">
    <property type="entry name" value="HTH_TetR"/>
</dbReference>
<evidence type="ECO:0000313" key="4">
    <source>
        <dbReference type="EMBL" id="MBR8669029.1"/>
    </source>
</evidence>
<evidence type="ECO:0000256" key="2">
    <source>
        <dbReference type="PROSITE-ProRule" id="PRU00335"/>
    </source>
</evidence>
<proteinExistence type="predicted"/>
<dbReference type="InterPro" id="IPR009057">
    <property type="entry name" value="Homeodomain-like_sf"/>
</dbReference>
<feature type="domain" description="HTH tetR-type" evidence="3">
    <location>
        <begin position="11"/>
        <end position="71"/>
    </location>
</feature>
<organism evidence="4">
    <name type="scientific">Niallia circulans</name>
    <name type="common">Bacillus circulans</name>
    <dbReference type="NCBI Taxonomy" id="1397"/>
    <lineage>
        <taxon>Bacteria</taxon>
        <taxon>Bacillati</taxon>
        <taxon>Bacillota</taxon>
        <taxon>Bacilli</taxon>
        <taxon>Bacillales</taxon>
        <taxon>Bacillaceae</taxon>
        <taxon>Niallia</taxon>
    </lineage>
</organism>
<dbReference type="Gene3D" id="1.10.357.10">
    <property type="entry name" value="Tetracycline Repressor, domain 2"/>
    <property type="match status" value="1"/>
</dbReference>
<gene>
    <name evidence="4" type="ORF">KD144_05690</name>
</gene>
<reference evidence="4" key="1">
    <citation type="submission" date="2021-04" db="EMBL/GenBank/DDBJ databases">
        <title>Genomic analysis of electroactive and textile dye degrading Bacillus circulans strain: DC10 isolated from constructed wetland-microbial fuel cells treating textile dye wastewaters.</title>
        <authorList>
            <person name="Patel D.U."/>
            <person name="Desai C.R."/>
        </authorList>
    </citation>
    <scope>NUCLEOTIDE SEQUENCE</scope>
    <source>
        <strain evidence="4">DC10</strain>
    </source>
</reference>
<protein>
    <submittedName>
        <fullName evidence="4">TetR/AcrR family transcriptional regulator</fullName>
    </submittedName>
</protein>
<comment type="caution">
    <text evidence="4">The sequence shown here is derived from an EMBL/GenBank/DDBJ whole genome shotgun (WGS) entry which is preliminary data.</text>
</comment>
<keyword evidence="1 2" id="KW-0238">DNA-binding</keyword>
<dbReference type="PROSITE" id="PS50977">
    <property type="entry name" value="HTH_TETR_2"/>
    <property type="match status" value="1"/>
</dbReference>
<dbReference type="AlphaFoldDB" id="A0A941JM10"/>
<feature type="DNA-binding region" description="H-T-H motif" evidence="2">
    <location>
        <begin position="34"/>
        <end position="53"/>
    </location>
</feature>
<dbReference type="Pfam" id="PF00440">
    <property type="entry name" value="TetR_N"/>
    <property type="match status" value="1"/>
</dbReference>
<evidence type="ECO:0000256" key="1">
    <source>
        <dbReference type="ARBA" id="ARBA00023125"/>
    </source>
</evidence>
<dbReference type="SUPFAM" id="SSF46689">
    <property type="entry name" value="Homeodomain-like"/>
    <property type="match status" value="1"/>
</dbReference>
<dbReference type="GO" id="GO:0003677">
    <property type="term" value="F:DNA binding"/>
    <property type="evidence" value="ECO:0007669"/>
    <property type="project" value="UniProtKB-UniRule"/>
</dbReference>
<name>A0A941JM10_NIACI</name>
<dbReference type="EMBL" id="JAGTPX010000004">
    <property type="protein sequence ID" value="MBR8669029.1"/>
    <property type="molecule type" value="Genomic_DNA"/>
</dbReference>
<dbReference type="RefSeq" id="WP_212117720.1">
    <property type="nucleotide sequence ID" value="NZ_JAGTPX020000004.1"/>
</dbReference>
<accession>A0A941JM10</accession>
<sequence length="223" mass="26598">MNSNQKNNSQNITKDKLIKKVFPYIRKYGFQSMKMEEIAKYMDVSKATMYKYFASKEEIMESTVDALIKYIDELVVESDGTIQSFTVGFQQLFEQSVLLAAYIPDDFFNELQAVYPMLYNRLSDAMRQRENRTLMFYQQGNHKGFFNKFNENLIFLQVNVTIRALLDIKYLMTYRMTLTQGLWDYYHMNKYQLFKVDYLQSIDDSNMTAKIDYMESKITRDLL</sequence>
<evidence type="ECO:0000259" key="3">
    <source>
        <dbReference type="PROSITE" id="PS50977"/>
    </source>
</evidence>